<evidence type="ECO:0000313" key="1">
    <source>
        <dbReference type="EMBL" id="ERJ11025.1"/>
    </source>
</evidence>
<dbReference type="OrthoDB" id="362700at2"/>
<comment type="caution">
    <text evidence="1">The sequence shown here is derived from an EMBL/GenBank/DDBJ whole genome shotgun (WGS) entry which is preliminary data.</text>
</comment>
<dbReference type="AlphaFoldDB" id="U2FDH8"/>
<accession>U2FDH8</accession>
<organism evidence="1 2">
    <name type="scientific">Haloplasma contractile SSD-17B</name>
    <dbReference type="NCBI Taxonomy" id="1033810"/>
    <lineage>
        <taxon>Bacteria</taxon>
        <taxon>Bacillati</taxon>
        <taxon>Mycoplasmatota</taxon>
        <taxon>Mollicutes</taxon>
        <taxon>Haloplasmatales</taxon>
        <taxon>Haloplasmataceae</taxon>
        <taxon>Haloplasma</taxon>
    </lineage>
</organism>
<proteinExistence type="predicted"/>
<dbReference type="eggNOG" id="ENOG5030ZR8">
    <property type="taxonomic scope" value="Bacteria"/>
</dbReference>
<sequence length="279" mass="33131">MGAWGTKLYQDDVTEDVRDHYKDQLKRGKSNEEIIKEMLIEFDDYISDPDDEPLFWFALADTQWKLGRLLPDVKQKALEHLKVGSNLERWQEEGSKKDYEKRRKTVLKELEEQLNSPMPEKKKIRQYRLYQTDWKDGDVYAYQFHSEESKEYNLYEKYLLFRKITEGEAWPGHICPIVHVYRWIGEDIPEASMVTDLECLPMYFHETPREYELKIETKSKSKIPSKYLTHLGNIPTAKYPIEEKIFEDASKSTFSWKEFEGGIILSLKLLKKIDGISLI</sequence>
<protein>
    <recommendedName>
        <fullName evidence="3">DUF4259 domain-containing protein</fullName>
    </recommendedName>
</protein>
<reference evidence="1 2" key="1">
    <citation type="journal article" date="2011" name="J. Bacteriol.">
        <title>Genome sequence of Haloplasma contractile, an unusual contractile bacterium from a deep-sea anoxic brine lake.</title>
        <authorList>
            <person name="Antunes A."/>
            <person name="Alam I."/>
            <person name="El Dorry H."/>
            <person name="Siam R."/>
            <person name="Robertson A."/>
            <person name="Bajic V.B."/>
            <person name="Stingl U."/>
        </authorList>
    </citation>
    <scope>NUCLEOTIDE SEQUENCE [LARGE SCALE GENOMIC DNA]</scope>
    <source>
        <strain evidence="1 2">SSD-17B</strain>
    </source>
</reference>
<name>U2FDH8_9MOLU</name>
<evidence type="ECO:0000313" key="2">
    <source>
        <dbReference type="Proteomes" id="UP000005707"/>
    </source>
</evidence>
<evidence type="ECO:0008006" key="3">
    <source>
        <dbReference type="Google" id="ProtNLM"/>
    </source>
</evidence>
<dbReference type="InParanoid" id="U2FDH8"/>
<gene>
    <name evidence="1" type="ORF">HLPCO_002916</name>
</gene>
<dbReference type="RefSeq" id="WP_008825493.1">
    <property type="nucleotide sequence ID" value="NZ_AFNU02000018.1"/>
</dbReference>
<keyword evidence="2" id="KW-1185">Reference proteome</keyword>
<reference evidence="1 2" key="2">
    <citation type="journal article" date="2013" name="PLoS ONE">
        <title>INDIGO - INtegrated Data Warehouse of MIcrobial GenOmes with Examples from the Red Sea Extremophiles.</title>
        <authorList>
            <person name="Alam I."/>
            <person name="Antunes A."/>
            <person name="Kamau A.A."/>
            <person name="Ba Alawi W."/>
            <person name="Kalkatawi M."/>
            <person name="Stingl U."/>
            <person name="Bajic V.B."/>
        </authorList>
    </citation>
    <scope>NUCLEOTIDE SEQUENCE [LARGE SCALE GENOMIC DNA]</scope>
    <source>
        <strain evidence="1 2">SSD-17B</strain>
    </source>
</reference>
<dbReference type="EMBL" id="AFNU02000018">
    <property type="protein sequence ID" value="ERJ11025.1"/>
    <property type="molecule type" value="Genomic_DNA"/>
</dbReference>
<dbReference type="Proteomes" id="UP000005707">
    <property type="component" value="Unassembled WGS sequence"/>
</dbReference>